<dbReference type="Proteomes" id="UP001197609">
    <property type="component" value="Unassembled WGS sequence"/>
</dbReference>
<dbReference type="AlphaFoldDB" id="A0AAJ1EKN7"/>
<protein>
    <submittedName>
        <fullName evidence="1">Uncharacterized protein</fullName>
    </submittedName>
</protein>
<sequence length="72" mass="8041">MGQCDIPSEVHPNSICGTLDAIEAKFGIPVIYTSTVQDLATERAASWLSKHFTYWWLEEHGYGRVLIDSDGL</sequence>
<comment type="caution">
    <text evidence="1">The sequence shown here is derived from an EMBL/GenBank/DDBJ whole genome shotgun (WGS) entry which is preliminary data.</text>
</comment>
<proteinExistence type="predicted"/>
<dbReference type="EMBL" id="JAIOIU010000102">
    <property type="protein sequence ID" value="MBZ0160107.1"/>
    <property type="molecule type" value="Genomic_DNA"/>
</dbReference>
<reference evidence="1 2" key="1">
    <citation type="journal article" date="2021" name="bioRxiv">
        <title>Unraveling nitrogen, sulfur and carbon metabolic pathways and microbial community transcriptional responses to substrate deprivation and toxicity stresses in a bioreactor mimicking anoxic brackish coastal sediment conditions.</title>
        <authorList>
            <person name="Martins P.D."/>
            <person name="Echeveste M.J."/>
            <person name="Arshad A."/>
            <person name="Kurth J."/>
            <person name="Ouboter H."/>
            <person name="Jetten M.S.M."/>
            <person name="Welte C.U."/>
        </authorList>
    </citation>
    <scope>NUCLEOTIDE SEQUENCE [LARGE SCALE GENOMIC DNA]</scope>
    <source>
        <strain evidence="1">MAG_38</strain>
    </source>
</reference>
<evidence type="ECO:0000313" key="2">
    <source>
        <dbReference type="Proteomes" id="UP001197609"/>
    </source>
</evidence>
<organism evidence="1 2">
    <name type="scientific">Candidatus Methylomirabilis tolerans</name>
    <dbReference type="NCBI Taxonomy" id="3123416"/>
    <lineage>
        <taxon>Bacteria</taxon>
        <taxon>Candidatus Methylomirabilota</taxon>
        <taxon>Candidatus Methylomirabilia</taxon>
        <taxon>Candidatus Methylomirabilales</taxon>
        <taxon>Candidatus Methylomirabilaceae</taxon>
        <taxon>Candidatus Methylomirabilis</taxon>
    </lineage>
</organism>
<name>A0AAJ1EKN7_9BACT</name>
<evidence type="ECO:0000313" key="1">
    <source>
        <dbReference type="EMBL" id="MBZ0160107.1"/>
    </source>
</evidence>
<gene>
    <name evidence="1" type="ORF">K8G79_08240</name>
</gene>
<accession>A0AAJ1EKN7</accession>